<dbReference type="AlphaFoldDB" id="A0A833PCP5"/>
<dbReference type="InterPro" id="IPR010105">
    <property type="entry name" value="TonB_sidphr_rcpt"/>
</dbReference>
<dbReference type="Gene3D" id="2.170.130.10">
    <property type="entry name" value="TonB-dependent receptor, plug domain"/>
    <property type="match status" value="1"/>
</dbReference>
<protein>
    <submittedName>
        <fullName evidence="14">Ferrichrome receptor FcuA</fullName>
    </submittedName>
</protein>
<dbReference type="GO" id="GO:0015891">
    <property type="term" value="P:siderophore transport"/>
    <property type="evidence" value="ECO:0007669"/>
    <property type="project" value="InterPro"/>
</dbReference>
<dbReference type="InterPro" id="IPR039426">
    <property type="entry name" value="TonB-dep_rcpt-like"/>
</dbReference>
<feature type="domain" description="TonB-dependent receptor plug" evidence="13">
    <location>
        <begin position="72"/>
        <end position="170"/>
    </location>
</feature>
<dbReference type="InterPro" id="IPR000531">
    <property type="entry name" value="Beta-barrel_TonB"/>
</dbReference>
<dbReference type="GO" id="GO:0038023">
    <property type="term" value="F:signaling receptor activity"/>
    <property type="evidence" value="ECO:0007669"/>
    <property type="project" value="InterPro"/>
</dbReference>
<dbReference type="PROSITE" id="PS52016">
    <property type="entry name" value="TONB_DEPENDENT_REC_3"/>
    <property type="match status" value="1"/>
</dbReference>
<evidence type="ECO:0000256" key="2">
    <source>
        <dbReference type="ARBA" id="ARBA00009810"/>
    </source>
</evidence>
<keyword evidence="7 10" id="KW-0472">Membrane</keyword>
<reference evidence="15" key="1">
    <citation type="journal article" date="2020" name="MBio">
        <title>Horizontal gene transfer to a defensive symbiont with a reduced genome amongst a multipartite beetle microbiome.</title>
        <authorList>
            <person name="Waterworth S.C."/>
            <person name="Florez L.V."/>
            <person name="Rees E.R."/>
            <person name="Hertweck C."/>
            <person name="Kaltenpoth M."/>
            <person name="Kwan J.C."/>
        </authorList>
    </citation>
    <scope>NUCLEOTIDE SEQUENCE [LARGE SCALE GENOMIC DNA]</scope>
</reference>
<evidence type="ECO:0000256" key="11">
    <source>
        <dbReference type="RuleBase" id="RU003357"/>
    </source>
</evidence>
<sequence length="720" mass="80457">MRHKELSHKYKQSELVKIIQKILLGTMLGLSLQAYAEDESEQLPIISVTAQQESDPLKQHIESGALGDKSILDTPFSMTVVDSEEITKRGAKSIGQIFANDASVYTPTNSATTDWWGTQIRGLGVRNYYADDYPVLLYWGGDFPLEAADSVVALKGLTGFMYGFGSPGGAISYKLKRPKALPETVIDVGYRDKSLFSAFLDTSNKLDMADLNYRLVIGGEKGEAYNASEANRFVTSLALDKKFNDQFSWEANFVYEKNKLKDEPIQFYLNGYDVKSSFGKLPKVTYDYDNYNVNNSYYDTDTFVAATALKWAFNDDWNAKYQFGYTRKIHKSNKTFANLLNKDGDYEGSLYNFAGALENYFNQIMVNGVFHTGKIQHDIVMGGGVLKTNERWSDFVYGDSDKNGDGIPDGDGSFTGNIYQKQNYRITRIPDFTLNPQNGGETQTYGFLSDTLNFNDQWQAILGARYTYYDLEKTYSTKEVTPTFAVIYKPLADTTIYASYVEGLEAGSRVAAPYANAGEILNATVSKQYEAGFKYDLNNLSITSALFQIERVEAIDSIRNGLKYLKQDGLTTYKGLEFSGKYKPTDDWKLGLSLIYLDASIDKVSDENKAIEGNTPSYAAKWQAVTDVEYTLPTIDGLSLHANVRYNGSSFITNINDMKVPAYTLVNAGLSYKFKLNNHDAMINGNINNLFNKKYWAAGGWGAGNMSEAINGSLTLSVKW</sequence>
<dbReference type="EMBL" id="WNDP01000130">
    <property type="protein sequence ID" value="KAF1020010.1"/>
    <property type="molecule type" value="Genomic_DNA"/>
</dbReference>
<feature type="domain" description="TonB-dependent receptor-like beta-barrel" evidence="12">
    <location>
        <begin position="284"/>
        <end position="690"/>
    </location>
</feature>
<dbReference type="CDD" id="cd01347">
    <property type="entry name" value="ligand_gated_channel"/>
    <property type="match status" value="1"/>
</dbReference>
<evidence type="ECO:0000256" key="6">
    <source>
        <dbReference type="ARBA" id="ARBA00023077"/>
    </source>
</evidence>
<keyword evidence="9 10" id="KW-0998">Cell outer membrane</keyword>
<dbReference type="Pfam" id="PF00593">
    <property type="entry name" value="TonB_dep_Rec_b-barrel"/>
    <property type="match status" value="1"/>
</dbReference>
<proteinExistence type="inferred from homology"/>
<dbReference type="GO" id="GO:0009279">
    <property type="term" value="C:cell outer membrane"/>
    <property type="evidence" value="ECO:0007669"/>
    <property type="project" value="UniProtKB-SubCell"/>
</dbReference>
<evidence type="ECO:0000259" key="12">
    <source>
        <dbReference type="Pfam" id="PF00593"/>
    </source>
</evidence>
<evidence type="ECO:0000256" key="4">
    <source>
        <dbReference type="ARBA" id="ARBA00022452"/>
    </source>
</evidence>
<organism evidence="14 15">
    <name type="scientific">Acinetobacter bereziniae</name>
    <name type="common">Acinetobacter genomosp. 10</name>
    <dbReference type="NCBI Taxonomy" id="106648"/>
    <lineage>
        <taxon>Bacteria</taxon>
        <taxon>Pseudomonadati</taxon>
        <taxon>Pseudomonadota</taxon>
        <taxon>Gammaproteobacteria</taxon>
        <taxon>Moraxellales</taxon>
        <taxon>Moraxellaceae</taxon>
        <taxon>Acinetobacter</taxon>
    </lineage>
</organism>
<evidence type="ECO:0000256" key="10">
    <source>
        <dbReference type="PROSITE-ProRule" id="PRU01360"/>
    </source>
</evidence>
<dbReference type="PANTHER" id="PTHR32552:SF82">
    <property type="entry name" value="FCUA PROTEIN"/>
    <property type="match status" value="1"/>
</dbReference>
<gene>
    <name evidence="14" type="primary">fcuA_4</name>
    <name evidence="14" type="ORF">GAK29_03747</name>
</gene>
<keyword evidence="6 11" id="KW-0798">TonB box</keyword>
<dbReference type="NCBIfam" id="TIGR01783">
    <property type="entry name" value="TonB-siderophor"/>
    <property type="match status" value="1"/>
</dbReference>
<comment type="caution">
    <text evidence="14">The sequence shown here is derived from an EMBL/GenBank/DDBJ whole genome shotgun (WGS) entry which is preliminary data.</text>
</comment>
<comment type="subcellular location">
    <subcellularLocation>
        <location evidence="1 10">Cell outer membrane</location>
        <topology evidence="1 10">Multi-pass membrane protein</topology>
    </subcellularLocation>
</comment>
<keyword evidence="3 10" id="KW-0813">Transport</keyword>
<keyword evidence="5 10" id="KW-0812">Transmembrane</keyword>
<comment type="similarity">
    <text evidence="2 10 11">Belongs to the TonB-dependent receptor family.</text>
</comment>
<evidence type="ECO:0000256" key="5">
    <source>
        <dbReference type="ARBA" id="ARBA00022692"/>
    </source>
</evidence>
<evidence type="ECO:0000256" key="7">
    <source>
        <dbReference type="ARBA" id="ARBA00023136"/>
    </source>
</evidence>
<evidence type="ECO:0000256" key="9">
    <source>
        <dbReference type="ARBA" id="ARBA00023237"/>
    </source>
</evidence>
<evidence type="ECO:0000313" key="15">
    <source>
        <dbReference type="Proteomes" id="UP000490535"/>
    </source>
</evidence>
<dbReference type="InterPro" id="IPR012910">
    <property type="entry name" value="Plug_dom"/>
</dbReference>
<accession>A0A833PCP5</accession>
<evidence type="ECO:0000256" key="1">
    <source>
        <dbReference type="ARBA" id="ARBA00004571"/>
    </source>
</evidence>
<keyword evidence="8 14" id="KW-0675">Receptor</keyword>
<dbReference type="InterPro" id="IPR036942">
    <property type="entry name" value="Beta-barrel_TonB_sf"/>
</dbReference>
<dbReference type="SUPFAM" id="SSF56935">
    <property type="entry name" value="Porins"/>
    <property type="match status" value="1"/>
</dbReference>
<dbReference type="Proteomes" id="UP000490535">
    <property type="component" value="Unassembled WGS sequence"/>
</dbReference>
<dbReference type="PANTHER" id="PTHR32552">
    <property type="entry name" value="FERRICHROME IRON RECEPTOR-RELATED"/>
    <property type="match status" value="1"/>
</dbReference>
<evidence type="ECO:0000259" key="13">
    <source>
        <dbReference type="Pfam" id="PF07715"/>
    </source>
</evidence>
<dbReference type="GO" id="GO:0015344">
    <property type="term" value="F:siderophore uptake transmembrane transporter activity"/>
    <property type="evidence" value="ECO:0007669"/>
    <property type="project" value="TreeGrafter"/>
</dbReference>
<keyword evidence="4 10" id="KW-1134">Transmembrane beta strand</keyword>
<dbReference type="Pfam" id="PF07715">
    <property type="entry name" value="Plug"/>
    <property type="match status" value="1"/>
</dbReference>
<evidence type="ECO:0000256" key="3">
    <source>
        <dbReference type="ARBA" id="ARBA00022448"/>
    </source>
</evidence>
<dbReference type="Gene3D" id="2.40.170.20">
    <property type="entry name" value="TonB-dependent receptor, beta-barrel domain"/>
    <property type="match status" value="1"/>
</dbReference>
<dbReference type="InterPro" id="IPR037066">
    <property type="entry name" value="Plug_dom_sf"/>
</dbReference>
<name>A0A833PCP5_ACIBZ</name>
<evidence type="ECO:0000313" key="14">
    <source>
        <dbReference type="EMBL" id="KAF1020010.1"/>
    </source>
</evidence>
<evidence type="ECO:0000256" key="8">
    <source>
        <dbReference type="ARBA" id="ARBA00023170"/>
    </source>
</evidence>